<gene>
    <name evidence="5" type="ORF">GCM10010140_10730</name>
</gene>
<proteinExistence type="predicted"/>
<dbReference type="InterPro" id="IPR025645">
    <property type="entry name" value="DUF4349"/>
</dbReference>
<feature type="transmembrane region" description="Helical" evidence="3">
    <location>
        <begin position="288"/>
        <end position="312"/>
    </location>
</feature>
<feature type="compositionally biased region" description="Pro residues" evidence="2">
    <location>
        <begin position="326"/>
        <end position="348"/>
    </location>
</feature>
<name>A0ABQ2QLR8_9ACTN</name>
<reference evidence="6" key="1">
    <citation type="journal article" date="2019" name="Int. J. Syst. Evol. Microbiol.">
        <title>The Global Catalogue of Microorganisms (GCM) 10K type strain sequencing project: providing services to taxonomists for standard genome sequencing and annotation.</title>
        <authorList>
            <consortium name="The Broad Institute Genomics Platform"/>
            <consortium name="The Broad Institute Genome Sequencing Center for Infectious Disease"/>
            <person name="Wu L."/>
            <person name="Ma J."/>
        </authorList>
    </citation>
    <scope>NUCLEOTIDE SEQUENCE [LARGE SCALE GENOMIC DNA]</scope>
    <source>
        <strain evidence="6">JCM 3115</strain>
    </source>
</reference>
<feature type="coiled-coil region" evidence="1">
    <location>
        <begin position="192"/>
        <end position="235"/>
    </location>
</feature>
<evidence type="ECO:0000259" key="4">
    <source>
        <dbReference type="Pfam" id="PF14257"/>
    </source>
</evidence>
<keyword evidence="5" id="KW-0449">Lipoprotein</keyword>
<evidence type="ECO:0000256" key="3">
    <source>
        <dbReference type="SAM" id="Phobius"/>
    </source>
</evidence>
<feature type="region of interest" description="Disordered" evidence="2">
    <location>
        <begin position="54"/>
        <end position="96"/>
    </location>
</feature>
<protein>
    <submittedName>
        <fullName evidence="5">Lipoprotein</fullName>
    </submittedName>
</protein>
<sequence>MLNPTGRTSVNQDMNRFRYGLRPAIALAATMLALTACGSGGSVKMTSQSSEAAPAVARDAAQDQGYADSASSGGGAERKSSAATGAPAEQVDPVPQDRQIVYTAELTVRVKDVAAASDRARGLVDASGGYLATERSGSSNGDQGSANLVFKIPPSAYPGVLERLGRELGVREAVRQNTKDVTEQVADVDSRVRSAKASLDSLRALLKRANKIGEVLEIEREISSRETELEALQARQRSLAARTSMATLTLNLVGPEVVVPEPEDESSGFLGGLRTGWRSFVEALKIGLTVLGVLLPWTIAAGLVWLVVAFVLRRTRRNTRRGRPGRPTPPPHPAPEPSPSSGPVPGLDPGPDTDTDTDPGSPGERREREEPAAERP</sequence>
<keyword evidence="3" id="KW-0472">Membrane</keyword>
<keyword evidence="6" id="KW-1185">Reference proteome</keyword>
<evidence type="ECO:0000256" key="2">
    <source>
        <dbReference type="SAM" id="MobiDB-lite"/>
    </source>
</evidence>
<evidence type="ECO:0000313" key="6">
    <source>
        <dbReference type="Proteomes" id="UP000611554"/>
    </source>
</evidence>
<feature type="domain" description="DUF4349" evidence="4">
    <location>
        <begin position="98"/>
        <end position="308"/>
    </location>
</feature>
<evidence type="ECO:0000313" key="5">
    <source>
        <dbReference type="EMBL" id="GGP83676.1"/>
    </source>
</evidence>
<keyword evidence="3" id="KW-0812">Transmembrane</keyword>
<feature type="compositionally biased region" description="Basic and acidic residues" evidence="2">
    <location>
        <begin position="363"/>
        <end position="376"/>
    </location>
</feature>
<accession>A0ABQ2QLR8</accession>
<comment type="caution">
    <text evidence="5">The sequence shown here is derived from an EMBL/GenBank/DDBJ whole genome shotgun (WGS) entry which is preliminary data.</text>
</comment>
<dbReference type="EMBL" id="BMQJ01000002">
    <property type="protein sequence ID" value="GGP83676.1"/>
    <property type="molecule type" value="Genomic_DNA"/>
</dbReference>
<feature type="region of interest" description="Disordered" evidence="2">
    <location>
        <begin position="319"/>
        <end position="376"/>
    </location>
</feature>
<evidence type="ECO:0000256" key="1">
    <source>
        <dbReference type="SAM" id="Coils"/>
    </source>
</evidence>
<dbReference type="Proteomes" id="UP000611554">
    <property type="component" value="Unassembled WGS sequence"/>
</dbReference>
<dbReference type="Pfam" id="PF14257">
    <property type="entry name" value="DUF4349"/>
    <property type="match status" value="1"/>
</dbReference>
<keyword evidence="1" id="KW-0175">Coiled coil</keyword>
<organism evidence="5 6">
    <name type="scientific">Streptosporangium pseudovulgare</name>
    <dbReference type="NCBI Taxonomy" id="35765"/>
    <lineage>
        <taxon>Bacteria</taxon>
        <taxon>Bacillati</taxon>
        <taxon>Actinomycetota</taxon>
        <taxon>Actinomycetes</taxon>
        <taxon>Streptosporangiales</taxon>
        <taxon>Streptosporangiaceae</taxon>
        <taxon>Streptosporangium</taxon>
    </lineage>
</organism>
<keyword evidence="3" id="KW-1133">Transmembrane helix</keyword>